<dbReference type="Gene3D" id="3.30.110.170">
    <property type="entry name" value="Protein of unknown function (DUF541), domain 1"/>
    <property type="match status" value="1"/>
</dbReference>
<dbReference type="AlphaFoldDB" id="A0A5R9H849"/>
<dbReference type="InterPro" id="IPR007497">
    <property type="entry name" value="SIMPL/DUF541"/>
</dbReference>
<dbReference type="Pfam" id="PF04402">
    <property type="entry name" value="SIMPL"/>
    <property type="match status" value="1"/>
</dbReference>
<sequence length="232" mass="27074">MNLRKLIISTIALPILAFSYDVNLNKSFTKSVKADILATNIIFTVEKQDEKSINIEIEKFNNLLKNKKNISIKNTNYNLIPKYEYIENKQHFRGYVGETRFYVSSKNDKAVNKFISEIINYKNDSNDLKVNISNLSWDFSNKLKENVTNELRIESLIWITEYSKELSKKLSKRCELKSVNIFEEAFFPIARTKMYSSPMMISDNEDMNISNIAPLNNEQDIKVDSNFTMECK</sequence>
<evidence type="ECO:0000313" key="1">
    <source>
        <dbReference type="EMBL" id="TLS72628.1"/>
    </source>
</evidence>
<gene>
    <name evidence="1" type="ORF">FE246_04385</name>
</gene>
<comment type="caution">
    <text evidence="1">The sequence shown here is derived from an EMBL/GenBank/DDBJ whole genome shotgun (WGS) entry which is preliminary data.</text>
</comment>
<dbReference type="EMBL" id="VBUF01000002">
    <property type="protein sequence ID" value="TLS72628.1"/>
    <property type="molecule type" value="Genomic_DNA"/>
</dbReference>
<proteinExistence type="predicted"/>
<protein>
    <submittedName>
        <fullName evidence="1">DUF541 domain-containing protein</fullName>
    </submittedName>
</protein>
<reference evidence="1 2" key="1">
    <citation type="submission" date="2019-05" db="EMBL/GenBank/DDBJ databases">
        <title>Arcobacter cibarius and Arcobacter thereius providing challenges in identification an antibiotic susceptibility and Quinolone resistance.</title>
        <authorList>
            <person name="Busch A."/>
            <person name="Hanel I."/>
            <person name="Hotzel H."/>
            <person name="Tomaso H."/>
        </authorList>
    </citation>
    <scope>NUCLEOTIDE SEQUENCE [LARGE SCALE GENOMIC DNA]</scope>
    <source>
        <strain evidence="1 2">17CS1191_2</strain>
    </source>
</reference>
<dbReference type="Gene3D" id="3.30.70.2970">
    <property type="entry name" value="Protein of unknown function (DUF541), domain 2"/>
    <property type="match status" value="1"/>
</dbReference>
<name>A0A5R9H849_9BACT</name>
<evidence type="ECO:0000313" key="2">
    <source>
        <dbReference type="Proteomes" id="UP000308001"/>
    </source>
</evidence>
<organism evidence="1 2">
    <name type="scientific">Aliarcobacter thereius</name>
    <dbReference type="NCBI Taxonomy" id="544718"/>
    <lineage>
        <taxon>Bacteria</taxon>
        <taxon>Pseudomonadati</taxon>
        <taxon>Campylobacterota</taxon>
        <taxon>Epsilonproteobacteria</taxon>
        <taxon>Campylobacterales</taxon>
        <taxon>Arcobacteraceae</taxon>
        <taxon>Aliarcobacter</taxon>
    </lineage>
</organism>
<dbReference type="OrthoDB" id="5348452at2"/>
<dbReference type="Proteomes" id="UP000308001">
    <property type="component" value="Unassembled WGS sequence"/>
</dbReference>
<accession>A0A5R9H849</accession>